<sequence>MAAKTRTCSGKRRIAQHLCLAVAKIETGYGKTRLER</sequence>
<feature type="non-terminal residue" evidence="1">
    <location>
        <position position="36"/>
    </location>
</feature>
<reference evidence="1" key="1">
    <citation type="submission" date="2018-05" db="EMBL/GenBank/DDBJ databases">
        <authorList>
            <person name="Lanie J.A."/>
            <person name="Ng W.-L."/>
            <person name="Kazmierczak K.M."/>
            <person name="Andrzejewski T.M."/>
            <person name="Davidsen T.M."/>
            <person name="Wayne K.J."/>
            <person name="Tettelin H."/>
            <person name="Glass J.I."/>
            <person name="Rusch D."/>
            <person name="Podicherti R."/>
            <person name="Tsui H.-C.T."/>
            <person name="Winkler M.E."/>
        </authorList>
    </citation>
    <scope>NUCLEOTIDE SEQUENCE</scope>
</reference>
<proteinExistence type="predicted"/>
<name>A0A382SE01_9ZZZZ</name>
<dbReference type="EMBL" id="UINC01127778">
    <property type="protein sequence ID" value="SVD07131.1"/>
    <property type="molecule type" value="Genomic_DNA"/>
</dbReference>
<dbReference type="AlphaFoldDB" id="A0A382SE01"/>
<accession>A0A382SE01</accession>
<protein>
    <submittedName>
        <fullName evidence="1">Uncharacterized protein</fullName>
    </submittedName>
</protein>
<gene>
    <name evidence="1" type="ORF">METZ01_LOCUS359985</name>
</gene>
<evidence type="ECO:0000313" key="1">
    <source>
        <dbReference type="EMBL" id="SVD07131.1"/>
    </source>
</evidence>
<organism evidence="1">
    <name type="scientific">marine metagenome</name>
    <dbReference type="NCBI Taxonomy" id="408172"/>
    <lineage>
        <taxon>unclassified sequences</taxon>
        <taxon>metagenomes</taxon>
        <taxon>ecological metagenomes</taxon>
    </lineage>
</organism>